<evidence type="ECO:0000313" key="2">
    <source>
        <dbReference type="EMBL" id="CAI9766810.1"/>
    </source>
</evidence>
<evidence type="ECO:0000256" key="1">
    <source>
        <dbReference type="SAM" id="MobiDB-lite"/>
    </source>
</evidence>
<name>A0AAD2DXD5_9LAMI</name>
<organism evidence="2 3">
    <name type="scientific">Fraxinus pennsylvanica</name>
    <dbReference type="NCBI Taxonomy" id="56036"/>
    <lineage>
        <taxon>Eukaryota</taxon>
        <taxon>Viridiplantae</taxon>
        <taxon>Streptophyta</taxon>
        <taxon>Embryophyta</taxon>
        <taxon>Tracheophyta</taxon>
        <taxon>Spermatophyta</taxon>
        <taxon>Magnoliopsida</taxon>
        <taxon>eudicotyledons</taxon>
        <taxon>Gunneridae</taxon>
        <taxon>Pentapetalae</taxon>
        <taxon>asterids</taxon>
        <taxon>lamiids</taxon>
        <taxon>Lamiales</taxon>
        <taxon>Oleaceae</taxon>
        <taxon>Oleeae</taxon>
        <taxon>Fraxinus</taxon>
    </lineage>
</organism>
<accession>A0AAD2DXD5</accession>
<dbReference type="AlphaFoldDB" id="A0AAD2DXD5"/>
<feature type="compositionally biased region" description="Polar residues" evidence="1">
    <location>
        <begin position="1"/>
        <end position="23"/>
    </location>
</feature>
<keyword evidence="3" id="KW-1185">Reference proteome</keyword>
<feature type="compositionally biased region" description="Low complexity" evidence="1">
    <location>
        <begin position="40"/>
        <end position="50"/>
    </location>
</feature>
<feature type="region of interest" description="Disordered" evidence="1">
    <location>
        <begin position="1"/>
        <end position="50"/>
    </location>
</feature>
<protein>
    <submittedName>
        <fullName evidence="2">Uncharacterized protein</fullName>
    </submittedName>
</protein>
<dbReference type="EMBL" id="OU503043">
    <property type="protein sequence ID" value="CAI9766810.1"/>
    <property type="molecule type" value="Genomic_DNA"/>
</dbReference>
<sequence length="103" mass="11488">MAEEQPNSNAQEPTPDPNQNSVEATIESGVDFGATESTCNNDNESSVVNSDAEFQKSLEYADELMVRGSKASQDRDYAEATDCYSRALEIRLGFFLRYAFRVF</sequence>
<gene>
    <name evidence="2" type="ORF">FPE_LOCUS14240</name>
</gene>
<evidence type="ECO:0000313" key="3">
    <source>
        <dbReference type="Proteomes" id="UP000834106"/>
    </source>
</evidence>
<reference evidence="2" key="1">
    <citation type="submission" date="2023-05" db="EMBL/GenBank/DDBJ databases">
        <authorList>
            <person name="Huff M."/>
        </authorList>
    </citation>
    <scope>NUCLEOTIDE SEQUENCE</scope>
</reference>
<proteinExistence type="predicted"/>
<dbReference type="Proteomes" id="UP000834106">
    <property type="component" value="Chromosome 8"/>
</dbReference>